<evidence type="ECO:0000256" key="1">
    <source>
        <dbReference type="SAM" id="MobiDB-lite"/>
    </source>
</evidence>
<dbReference type="EMBL" id="BOMG01000056">
    <property type="protein sequence ID" value="GID56219.1"/>
    <property type="molecule type" value="Genomic_DNA"/>
</dbReference>
<keyword evidence="2" id="KW-0472">Membrane</keyword>
<sequence>MLFPLSPSAGSERTEPRRPENTESAAVELPGGGLSPMLLAAIGGYLLTGGLALLLLKR</sequence>
<accession>A0ABQ3XCK2</accession>
<evidence type="ECO:0000313" key="3">
    <source>
        <dbReference type="EMBL" id="GID56219.1"/>
    </source>
</evidence>
<keyword evidence="2" id="KW-1133">Transmembrane helix</keyword>
<keyword evidence="2" id="KW-0812">Transmembrane</keyword>
<protein>
    <recommendedName>
        <fullName evidence="5">LPXTG cell wall anchor domain-containing protein</fullName>
    </recommendedName>
</protein>
<evidence type="ECO:0000313" key="4">
    <source>
        <dbReference type="Proteomes" id="UP000612282"/>
    </source>
</evidence>
<evidence type="ECO:0008006" key="5">
    <source>
        <dbReference type="Google" id="ProtNLM"/>
    </source>
</evidence>
<gene>
    <name evidence="3" type="ORF">Aco03nite_046230</name>
</gene>
<comment type="caution">
    <text evidence="3">The sequence shown here is derived from an EMBL/GenBank/DDBJ whole genome shotgun (WGS) entry which is preliminary data.</text>
</comment>
<evidence type="ECO:0000256" key="2">
    <source>
        <dbReference type="SAM" id="Phobius"/>
    </source>
</evidence>
<dbReference type="Proteomes" id="UP000612282">
    <property type="component" value="Unassembled WGS sequence"/>
</dbReference>
<keyword evidence="4" id="KW-1185">Reference proteome</keyword>
<name>A0ABQ3XCK2_9ACTN</name>
<organism evidence="3 4">
    <name type="scientific">Actinoplanes couchii</name>
    <dbReference type="NCBI Taxonomy" id="403638"/>
    <lineage>
        <taxon>Bacteria</taxon>
        <taxon>Bacillati</taxon>
        <taxon>Actinomycetota</taxon>
        <taxon>Actinomycetes</taxon>
        <taxon>Micromonosporales</taxon>
        <taxon>Micromonosporaceae</taxon>
        <taxon>Actinoplanes</taxon>
    </lineage>
</organism>
<reference evidence="3 4" key="1">
    <citation type="submission" date="2021-01" db="EMBL/GenBank/DDBJ databases">
        <title>Whole genome shotgun sequence of Actinoplanes couchii NBRC 106145.</title>
        <authorList>
            <person name="Komaki H."/>
            <person name="Tamura T."/>
        </authorList>
    </citation>
    <scope>NUCLEOTIDE SEQUENCE [LARGE SCALE GENOMIC DNA]</scope>
    <source>
        <strain evidence="3 4">NBRC 106145</strain>
    </source>
</reference>
<feature type="compositionally biased region" description="Basic and acidic residues" evidence="1">
    <location>
        <begin position="12"/>
        <end position="21"/>
    </location>
</feature>
<proteinExistence type="predicted"/>
<feature type="region of interest" description="Disordered" evidence="1">
    <location>
        <begin position="1"/>
        <end position="30"/>
    </location>
</feature>
<feature type="transmembrane region" description="Helical" evidence="2">
    <location>
        <begin position="37"/>
        <end position="56"/>
    </location>
</feature>